<evidence type="ECO:0000313" key="2">
    <source>
        <dbReference type="Proteomes" id="UP000002058"/>
    </source>
</evidence>
<keyword evidence="2" id="KW-1185">Reference proteome</keyword>
<dbReference type="KEGG" id="ure:UREG_04122"/>
<evidence type="ECO:0000313" key="1">
    <source>
        <dbReference type="EMBL" id="EEP79276.1"/>
    </source>
</evidence>
<accession>C4JMR4</accession>
<sequence>MLMILSALKAMGPGHAISVIDWDGSVSTDNHDPLAIAVEGPRQHHDLTIDGFWGLSHSYDPAIEEQDMQLLPIGTADSNPLAMDQAAHTSAGPAFSILNGDFCSWDGSSSPSLFFGENSIESAFALPLNDGGNVLELDCMLEASNSSEKTRSRQHELGQKVGGFPGALDGIFENRPNTPFRPFQC</sequence>
<dbReference type="VEuPathDB" id="FungiDB:UREG_04122"/>
<dbReference type="HOGENOM" id="CLU_1462388_0_0_1"/>
<proteinExistence type="predicted"/>
<dbReference type="RefSeq" id="XP_002544605.1">
    <property type="nucleotide sequence ID" value="XM_002544559.1"/>
</dbReference>
<dbReference type="EMBL" id="CH476616">
    <property type="protein sequence ID" value="EEP79276.1"/>
    <property type="molecule type" value="Genomic_DNA"/>
</dbReference>
<reference evidence="2" key="1">
    <citation type="journal article" date="2009" name="Genome Res.">
        <title>Comparative genomic analyses of the human fungal pathogens Coccidioides and their relatives.</title>
        <authorList>
            <person name="Sharpton T.J."/>
            <person name="Stajich J.E."/>
            <person name="Rounsley S.D."/>
            <person name="Gardner M.J."/>
            <person name="Wortman J.R."/>
            <person name="Jordar V.S."/>
            <person name="Maiti R."/>
            <person name="Kodira C.D."/>
            <person name="Neafsey D.E."/>
            <person name="Zeng Q."/>
            <person name="Hung C.-Y."/>
            <person name="McMahan C."/>
            <person name="Muszewska A."/>
            <person name="Grynberg M."/>
            <person name="Mandel M.A."/>
            <person name="Kellner E.M."/>
            <person name="Barker B.M."/>
            <person name="Galgiani J.N."/>
            <person name="Orbach M.J."/>
            <person name="Kirkland T.N."/>
            <person name="Cole G.T."/>
            <person name="Henn M.R."/>
            <person name="Birren B.W."/>
            <person name="Taylor J.W."/>
        </authorList>
    </citation>
    <scope>NUCLEOTIDE SEQUENCE [LARGE SCALE GENOMIC DNA]</scope>
    <source>
        <strain evidence="2">UAMH 1704</strain>
    </source>
</reference>
<dbReference type="GeneID" id="8444826"/>
<protein>
    <submittedName>
        <fullName evidence="1">Uncharacterized protein</fullName>
    </submittedName>
</protein>
<dbReference type="Proteomes" id="UP000002058">
    <property type="component" value="Unassembled WGS sequence"/>
</dbReference>
<name>C4JMR4_UNCRE</name>
<dbReference type="AlphaFoldDB" id="C4JMR4"/>
<organism evidence="1 2">
    <name type="scientific">Uncinocarpus reesii (strain UAMH 1704)</name>
    <dbReference type="NCBI Taxonomy" id="336963"/>
    <lineage>
        <taxon>Eukaryota</taxon>
        <taxon>Fungi</taxon>
        <taxon>Dikarya</taxon>
        <taxon>Ascomycota</taxon>
        <taxon>Pezizomycotina</taxon>
        <taxon>Eurotiomycetes</taxon>
        <taxon>Eurotiomycetidae</taxon>
        <taxon>Onygenales</taxon>
        <taxon>Onygenaceae</taxon>
        <taxon>Uncinocarpus</taxon>
    </lineage>
</organism>
<dbReference type="InParanoid" id="C4JMR4"/>
<gene>
    <name evidence="1" type="ORF">UREG_04122</name>
</gene>